<organism evidence="8 9">
    <name type="scientific">Marinomonas polaris DSM 16579</name>
    <dbReference type="NCBI Taxonomy" id="1122206"/>
    <lineage>
        <taxon>Bacteria</taxon>
        <taxon>Pseudomonadati</taxon>
        <taxon>Pseudomonadota</taxon>
        <taxon>Gammaproteobacteria</taxon>
        <taxon>Oceanospirillales</taxon>
        <taxon>Oceanospirillaceae</taxon>
        <taxon>Marinomonas</taxon>
    </lineage>
</organism>
<reference evidence="9" key="1">
    <citation type="submission" date="2016-11" db="EMBL/GenBank/DDBJ databases">
        <authorList>
            <person name="Varghese N."/>
            <person name="Submissions S."/>
        </authorList>
    </citation>
    <scope>NUCLEOTIDE SEQUENCE [LARGE SCALE GENOMIC DNA]</scope>
    <source>
        <strain evidence="9">DSM 16579</strain>
    </source>
</reference>
<evidence type="ECO:0000313" key="9">
    <source>
        <dbReference type="Proteomes" id="UP000184517"/>
    </source>
</evidence>
<keyword evidence="9" id="KW-1185">Reference proteome</keyword>
<feature type="transmembrane region" description="Helical" evidence="7">
    <location>
        <begin position="6"/>
        <end position="28"/>
    </location>
</feature>
<evidence type="ECO:0000256" key="7">
    <source>
        <dbReference type="SAM" id="Phobius"/>
    </source>
</evidence>
<dbReference type="Pfam" id="PF01810">
    <property type="entry name" value="LysE"/>
    <property type="match status" value="1"/>
</dbReference>
<keyword evidence="6 7" id="KW-0472">Membrane</keyword>
<comment type="subcellular location">
    <subcellularLocation>
        <location evidence="1">Cell membrane</location>
        <topology evidence="1">Multi-pass membrane protein</topology>
    </subcellularLocation>
</comment>
<dbReference type="PIRSF" id="PIRSF006324">
    <property type="entry name" value="LeuE"/>
    <property type="match status" value="1"/>
</dbReference>
<gene>
    <name evidence="8" type="ORF">SAMN02745753_02266</name>
</gene>
<dbReference type="PANTHER" id="PTHR30086">
    <property type="entry name" value="ARGININE EXPORTER PROTEIN ARGO"/>
    <property type="match status" value="1"/>
</dbReference>
<evidence type="ECO:0000256" key="2">
    <source>
        <dbReference type="ARBA" id="ARBA00007928"/>
    </source>
</evidence>
<dbReference type="PANTHER" id="PTHR30086:SF14">
    <property type="entry name" value="HOMOSERINE_HOMOSERINE LACTONE EFFLUX PROTEIN"/>
    <property type="match status" value="1"/>
</dbReference>
<dbReference type="STRING" id="1122206.SAMN02745753_02266"/>
<name>A0A1M5CVR1_9GAMM</name>
<feature type="transmembrane region" description="Helical" evidence="7">
    <location>
        <begin position="185"/>
        <end position="202"/>
    </location>
</feature>
<feature type="transmembrane region" description="Helical" evidence="7">
    <location>
        <begin position="141"/>
        <end position="164"/>
    </location>
</feature>
<protein>
    <submittedName>
        <fullName evidence="8">Threonine/homoserine/homoserine lactone efflux protein</fullName>
    </submittedName>
</protein>
<dbReference type="Proteomes" id="UP000184517">
    <property type="component" value="Unassembled WGS sequence"/>
</dbReference>
<keyword evidence="4 7" id="KW-0812">Transmembrane</keyword>
<keyword evidence="5 7" id="KW-1133">Transmembrane helix</keyword>
<feature type="transmembrane region" description="Helical" evidence="7">
    <location>
        <begin position="74"/>
        <end position="92"/>
    </location>
</feature>
<comment type="similarity">
    <text evidence="2">Belongs to the Rht family.</text>
</comment>
<proteinExistence type="inferred from homology"/>
<evidence type="ECO:0000256" key="5">
    <source>
        <dbReference type="ARBA" id="ARBA00022989"/>
    </source>
</evidence>
<dbReference type="RefSeq" id="WP_072839807.1">
    <property type="nucleotide sequence ID" value="NZ_FQVF01000009.1"/>
</dbReference>
<dbReference type="OrthoDB" id="9804822at2"/>
<dbReference type="GO" id="GO:0042970">
    <property type="term" value="F:homoserine transmembrane transporter activity"/>
    <property type="evidence" value="ECO:0007669"/>
    <property type="project" value="TreeGrafter"/>
</dbReference>
<dbReference type="InterPro" id="IPR001123">
    <property type="entry name" value="LeuE-type"/>
</dbReference>
<evidence type="ECO:0000256" key="1">
    <source>
        <dbReference type="ARBA" id="ARBA00004651"/>
    </source>
</evidence>
<dbReference type="EMBL" id="FQVF01000009">
    <property type="protein sequence ID" value="SHF58793.1"/>
    <property type="molecule type" value="Genomic_DNA"/>
</dbReference>
<evidence type="ECO:0000256" key="3">
    <source>
        <dbReference type="ARBA" id="ARBA00022475"/>
    </source>
</evidence>
<evidence type="ECO:0000256" key="6">
    <source>
        <dbReference type="ARBA" id="ARBA00023136"/>
    </source>
</evidence>
<accession>A0A1M5CVR1</accession>
<evidence type="ECO:0000313" key="8">
    <source>
        <dbReference type="EMBL" id="SHF58793.1"/>
    </source>
</evidence>
<dbReference type="AlphaFoldDB" id="A0A1M5CVR1"/>
<dbReference type="GO" id="GO:0005886">
    <property type="term" value="C:plasma membrane"/>
    <property type="evidence" value="ECO:0007669"/>
    <property type="project" value="UniProtKB-SubCell"/>
</dbReference>
<sequence>MSIEVWLVYFGTVLAFMFPPGASHILMLSNSIGSGFEKSIATACGDLSANFLQMTAASIGLAASLQSSGQIFEIIKWAGVAYLVYSGLRLIFLNQSNLKTSPPRSMRSLYWQGFITSASNPKAIIFFAALFPQFISASEPLLPQFIALSTTYLAIDGLFLCFYGKSAAFFAKKFQSNIGQYFNKISGSLLIAAAIILGIKNIDKD</sequence>
<feature type="transmembrane region" description="Helical" evidence="7">
    <location>
        <begin position="113"/>
        <end position="135"/>
    </location>
</feature>
<keyword evidence="3" id="KW-1003">Cell membrane</keyword>
<evidence type="ECO:0000256" key="4">
    <source>
        <dbReference type="ARBA" id="ARBA00022692"/>
    </source>
</evidence>